<accession>A0A9X3IVQ4</accession>
<evidence type="ECO:0000256" key="1">
    <source>
        <dbReference type="SAM" id="MobiDB-lite"/>
    </source>
</evidence>
<dbReference type="EMBL" id="JAPNKE010000002">
    <property type="protein sequence ID" value="MCY1005636.1"/>
    <property type="molecule type" value="Genomic_DNA"/>
</dbReference>
<evidence type="ECO:0000313" key="4">
    <source>
        <dbReference type="Proteomes" id="UP001150924"/>
    </source>
</evidence>
<evidence type="ECO:0000313" key="3">
    <source>
        <dbReference type="EMBL" id="MCY1005636.1"/>
    </source>
</evidence>
<dbReference type="Gene3D" id="1.25.40.10">
    <property type="entry name" value="Tetratricopeptide repeat domain"/>
    <property type="match status" value="1"/>
</dbReference>
<dbReference type="SMART" id="SM00327">
    <property type="entry name" value="VWA"/>
    <property type="match status" value="1"/>
</dbReference>
<dbReference type="PROSITE" id="PS51257">
    <property type="entry name" value="PROKAR_LIPOPROTEIN"/>
    <property type="match status" value="1"/>
</dbReference>
<reference evidence="3" key="1">
    <citation type="submission" date="2022-11" db="EMBL/GenBank/DDBJ databases">
        <title>Minimal conservation of predation-associated metabolite biosynthetic gene clusters underscores biosynthetic potential of Myxococcota including descriptions for ten novel species: Archangium lansinium sp. nov., Myxococcus landrumus sp. nov., Nannocystis bai.</title>
        <authorList>
            <person name="Ahearne A."/>
            <person name="Stevens C."/>
            <person name="Phillips K."/>
        </authorList>
    </citation>
    <scope>NUCLEOTIDE SEQUENCE</scope>
    <source>
        <strain evidence="3">Na p29</strain>
    </source>
</reference>
<organism evidence="3 4">
    <name type="scientific">Nannocystis pusilla</name>
    <dbReference type="NCBI Taxonomy" id="889268"/>
    <lineage>
        <taxon>Bacteria</taxon>
        <taxon>Pseudomonadati</taxon>
        <taxon>Myxococcota</taxon>
        <taxon>Polyangia</taxon>
        <taxon>Nannocystales</taxon>
        <taxon>Nannocystaceae</taxon>
        <taxon>Nannocystis</taxon>
    </lineage>
</organism>
<protein>
    <recommendedName>
        <fullName evidence="2">VIT domain-containing protein</fullName>
    </recommendedName>
</protein>
<dbReference type="RefSeq" id="WP_267767374.1">
    <property type="nucleotide sequence ID" value="NZ_JAPNKE010000002.1"/>
</dbReference>
<name>A0A9X3IVQ4_9BACT</name>
<dbReference type="PROSITE" id="PS51468">
    <property type="entry name" value="VIT"/>
    <property type="match status" value="1"/>
</dbReference>
<dbReference type="InterPro" id="IPR011990">
    <property type="entry name" value="TPR-like_helical_dom_sf"/>
</dbReference>
<evidence type="ECO:0000259" key="2">
    <source>
        <dbReference type="PROSITE" id="PS51468"/>
    </source>
</evidence>
<dbReference type="Gene3D" id="3.40.50.410">
    <property type="entry name" value="von Willebrand factor, type A domain"/>
    <property type="match status" value="1"/>
</dbReference>
<feature type="domain" description="VIT" evidence="2">
    <location>
        <begin position="53"/>
        <end position="180"/>
    </location>
</feature>
<dbReference type="SUPFAM" id="SSF53300">
    <property type="entry name" value="vWA-like"/>
    <property type="match status" value="1"/>
</dbReference>
<proteinExistence type="predicted"/>
<gene>
    <name evidence="3" type="ORF">OV079_08655</name>
</gene>
<dbReference type="SUPFAM" id="SSF48452">
    <property type="entry name" value="TPR-like"/>
    <property type="match status" value="1"/>
</dbReference>
<comment type="caution">
    <text evidence="3">The sequence shown here is derived from an EMBL/GenBank/DDBJ whole genome shotgun (WGS) entry which is preliminary data.</text>
</comment>
<dbReference type="InterPro" id="IPR036465">
    <property type="entry name" value="vWFA_dom_sf"/>
</dbReference>
<sequence>MALRSNRLAGWSSAPIAVAVLALACGGPGARSESGPDLANLAAKTGVDEPIRREPPISLTAADGAELPLRVLRVRAVLDQPLAFTELELAFDNPEGRTLAGRLALAIPPGARVTRFAAFRDGAWQEAEVVPRRTAIQQLALDHAPQEPQLVGAPEGERFVARVEPIAARQQTRLIVAYTQEMRGRSEPYRVPVAGLAPLRELAVALRSRAPLVMGGDPLFAGVRGDGEFYRFADVRPTGDIVVQPHGPRELGLRHDNMVVARISPIPHDHPDPVESLAILFDTSASQGLGWDTHVDRLGQVIQELGARVLEDIPLRVVAFDQGAEVAYEGPIRGFGEAELAAIRSRRALGASNLLGALRFAARGGERPARRMLVMTDGLVTAGAHTEAALVSEAERLRKLGVARLDVMVEGGAADPALLRGLTTLTQLGARPETMKAMGHELAAARPGLVLRSGVTPRVAAHRMTRTVVRDVEVRVPGSGWVYPQKLESVQAGDDVLVYAEYAEDELEVELVGHEVAARHGVALTRSPSPLLQDAWAGARAAWLIDQARSCARGPDDTCDKFRERAVEFSLSNRIVNDATAMVVIGSAHDYARFGLDGTSLRDVLAVGKFGAEWREAAPVSLPDERVAPPSHALLAELRMTSFDAAPPAVSAAPPPPVPPVRSRRSQRQGPKGPVRENSRADAAAELAREDARDRLRDKDAGLRFGPQRTPADAYEGNFLAVMNLLGAWDDKRNALGVAERWQRAAPADVMALLAFGEALEANGRDDLAARAYGSLIDLYPGRADVRRTAAGRLERTGEAANWLVLDAYSRAIEQRYEDPAGYRLYAYALLRAGYFGEAWAALLDGMAWARVEPKTRGLERVFKDDLGLVAAAWIRRWPDQRDYVMESLRVQEAELAEQPSLRFVLSWDNAQGDLDLHVRDGHGWHAFYREKALESGGRLLDDMDAGYGLEAFVIDGTASAYPYRLEVGYYGRNADYGAGKVQIVEHDGAGQLYFDERPFVVLKQRGYVDLGALTGPLAPTDPSQGAVASLAPAGK</sequence>
<dbReference type="InterPro" id="IPR002035">
    <property type="entry name" value="VWF_A"/>
</dbReference>
<dbReference type="AlphaFoldDB" id="A0A9X3IVQ4"/>
<dbReference type="InterPro" id="IPR013694">
    <property type="entry name" value="VIT"/>
</dbReference>
<dbReference type="CDD" id="cd00198">
    <property type="entry name" value="vWFA"/>
    <property type="match status" value="1"/>
</dbReference>
<keyword evidence="4" id="KW-1185">Reference proteome</keyword>
<dbReference type="Proteomes" id="UP001150924">
    <property type="component" value="Unassembled WGS sequence"/>
</dbReference>
<feature type="region of interest" description="Disordered" evidence="1">
    <location>
        <begin position="646"/>
        <end position="693"/>
    </location>
</feature>